<gene>
    <name evidence="4" type="ORF">IFM89_011295</name>
</gene>
<evidence type="ECO:0000256" key="2">
    <source>
        <dbReference type="RuleBase" id="RU000411"/>
    </source>
</evidence>
<dbReference type="InterPro" id="IPR023795">
    <property type="entry name" value="Serpin_CS"/>
</dbReference>
<dbReference type="SMART" id="SM00093">
    <property type="entry name" value="SERPIN"/>
    <property type="match status" value="1"/>
</dbReference>
<comment type="similarity">
    <text evidence="1 2">Belongs to the serpin family.</text>
</comment>
<dbReference type="GO" id="GO:0005615">
    <property type="term" value="C:extracellular space"/>
    <property type="evidence" value="ECO:0007669"/>
    <property type="project" value="InterPro"/>
</dbReference>
<dbReference type="Gene3D" id="2.30.39.10">
    <property type="entry name" value="Alpha-1-antitrypsin, domain 1"/>
    <property type="match status" value="2"/>
</dbReference>
<protein>
    <recommendedName>
        <fullName evidence="3">Serpin domain-containing protein</fullName>
    </recommendedName>
</protein>
<reference evidence="4 5" key="1">
    <citation type="submission" date="2020-10" db="EMBL/GenBank/DDBJ databases">
        <title>The Coptis chinensis genome and diversification of protoberbering-type alkaloids.</title>
        <authorList>
            <person name="Wang B."/>
            <person name="Shu S."/>
            <person name="Song C."/>
            <person name="Liu Y."/>
        </authorList>
    </citation>
    <scope>NUCLEOTIDE SEQUENCE [LARGE SCALE GENOMIC DNA]</scope>
    <source>
        <strain evidence="4">HL-2020</strain>
        <tissue evidence="4">Leaf</tissue>
    </source>
</reference>
<dbReference type="Proteomes" id="UP000631114">
    <property type="component" value="Unassembled WGS sequence"/>
</dbReference>
<evidence type="ECO:0000313" key="4">
    <source>
        <dbReference type="EMBL" id="KAF9604928.1"/>
    </source>
</evidence>
<dbReference type="Gene3D" id="3.30.497.10">
    <property type="entry name" value="Antithrombin, subunit I, domain 2"/>
    <property type="match status" value="1"/>
</dbReference>
<dbReference type="InterPro" id="IPR042178">
    <property type="entry name" value="Serpin_sf_1"/>
</dbReference>
<dbReference type="PROSITE" id="PS00284">
    <property type="entry name" value="SERPIN"/>
    <property type="match status" value="1"/>
</dbReference>
<sequence>MITAGRIYKSKAESVDFQKEAKEITEKVNKWAEKATNGLIKSVVPKPFSPSTTTVLANALYFKGKWTQPFDKFATKDFKFSLLDGNSVRVPFMTSRQMQFIDTFKDFKVLGLPYEKSMDNKAAFSMYVILPHDRDGLWPLIEKVGSDPTFFVRLRQELVDVGQFRIPKFKITFYFEASEILKGVGLKLPFSEIAELDEMVVPVARELQFQSGPPQIPPRVDFVADHPFMFMVRDNKSGMVLFMGHVINPLL</sequence>
<dbReference type="PANTHER" id="PTHR11461:SF211">
    <property type="entry name" value="GH10112P-RELATED"/>
    <property type="match status" value="1"/>
</dbReference>
<comment type="caution">
    <text evidence="4">The sequence shown here is derived from an EMBL/GenBank/DDBJ whole genome shotgun (WGS) entry which is preliminary data.</text>
</comment>
<dbReference type="Pfam" id="PF00079">
    <property type="entry name" value="Serpin"/>
    <property type="match status" value="1"/>
</dbReference>
<proteinExistence type="inferred from homology"/>
<name>A0A835LR11_9MAGN</name>
<dbReference type="OrthoDB" id="1063785at2759"/>
<accession>A0A835LR11</accession>
<dbReference type="InterPro" id="IPR042185">
    <property type="entry name" value="Serpin_sf_2"/>
</dbReference>
<keyword evidence="5" id="KW-1185">Reference proteome</keyword>
<organism evidence="4 5">
    <name type="scientific">Coptis chinensis</name>
    <dbReference type="NCBI Taxonomy" id="261450"/>
    <lineage>
        <taxon>Eukaryota</taxon>
        <taxon>Viridiplantae</taxon>
        <taxon>Streptophyta</taxon>
        <taxon>Embryophyta</taxon>
        <taxon>Tracheophyta</taxon>
        <taxon>Spermatophyta</taxon>
        <taxon>Magnoliopsida</taxon>
        <taxon>Ranunculales</taxon>
        <taxon>Ranunculaceae</taxon>
        <taxon>Coptidoideae</taxon>
        <taxon>Coptis</taxon>
    </lineage>
</organism>
<dbReference type="InterPro" id="IPR036186">
    <property type="entry name" value="Serpin_sf"/>
</dbReference>
<evidence type="ECO:0000259" key="3">
    <source>
        <dbReference type="SMART" id="SM00093"/>
    </source>
</evidence>
<dbReference type="EMBL" id="JADFTS010000005">
    <property type="protein sequence ID" value="KAF9604928.1"/>
    <property type="molecule type" value="Genomic_DNA"/>
</dbReference>
<evidence type="ECO:0000313" key="5">
    <source>
        <dbReference type="Proteomes" id="UP000631114"/>
    </source>
</evidence>
<feature type="domain" description="Serpin" evidence="3">
    <location>
        <begin position="1"/>
        <end position="249"/>
    </location>
</feature>
<dbReference type="SUPFAM" id="SSF56574">
    <property type="entry name" value="Serpins"/>
    <property type="match status" value="1"/>
</dbReference>
<dbReference type="InterPro" id="IPR000215">
    <property type="entry name" value="Serpin_fam"/>
</dbReference>
<dbReference type="AlphaFoldDB" id="A0A835LR11"/>
<dbReference type="PANTHER" id="PTHR11461">
    <property type="entry name" value="SERINE PROTEASE INHIBITOR, SERPIN"/>
    <property type="match status" value="1"/>
</dbReference>
<dbReference type="InterPro" id="IPR023796">
    <property type="entry name" value="Serpin_dom"/>
</dbReference>
<dbReference type="GO" id="GO:0004867">
    <property type="term" value="F:serine-type endopeptidase inhibitor activity"/>
    <property type="evidence" value="ECO:0007669"/>
    <property type="project" value="InterPro"/>
</dbReference>
<evidence type="ECO:0000256" key="1">
    <source>
        <dbReference type="ARBA" id="ARBA00009500"/>
    </source>
</evidence>